<proteinExistence type="predicted"/>
<evidence type="ECO:0000313" key="1">
    <source>
        <dbReference type="EMBL" id="CAG8618116.1"/>
    </source>
</evidence>
<dbReference type="Proteomes" id="UP000789366">
    <property type="component" value="Unassembled WGS sequence"/>
</dbReference>
<evidence type="ECO:0000313" key="2">
    <source>
        <dbReference type="Proteomes" id="UP000789366"/>
    </source>
</evidence>
<keyword evidence="2" id="KW-1185">Reference proteome</keyword>
<name>A0ACA9MZ95_9GLOM</name>
<accession>A0ACA9MZ95</accession>
<organism evidence="1 2">
    <name type="scientific">Cetraspora pellucida</name>
    <dbReference type="NCBI Taxonomy" id="1433469"/>
    <lineage>
        <taxon>Eukaryota</taxon>
        <taxon>Fungi</taxon>
        <taxon>Fungi incertae sedis</taxon>
        <taxon>Mucoromycota</taxon>
        <taxon>Glomeromycotina</taxon>
        <taxon>Glomeromycetes</taxon>
        <taxon>Diversisporales</taxon>
        <taxon>Gigasporaceae</taxon>
        <taxon>Cetraspora</taxon>
    </lineage>
</organism>
<sequence length="193" mass="22162">MPQNNISINIHTLNSLLDARSTVHDVINKQFLRGISLSCQPKEKAEEIIKEFNEVNSTFPVSEANFVLHDWLTSYFDQEKKKRVTEAKMKGYALSPKKRNVQSSNRKYNMNYVDVERTSIQSDTDKTYDNAQDSFFNNIESADMIFDQDDTDENASDSDSLTTDPSQDNTKTTDSTFSQDYTTLVNKMPKKEN</sequence>
<gene>
    <name evidence="1" type="ORF">SPELUC_LOCUS7762</name>
</gene>
<reference evidence="1" key="1">
    <citation type="submission" date="2021-06" db="EMBL/GenBank/DDBJ databases">
        <authorList>
            <person name="Kallberg Y."/>
            <person name="Tangrot J."/>
            <person name="Rosling A."/>
        </authorList>
    </citation>
    <scope>NUCLEOTIDE SEQUENCE</scope>
    <source>
        <strain evidence="1">28 12/20/2015</strain>
    </source>
</reference>
<dbReference type="EMBL" id="CAJVPW010010680">
    <property type="protein sequence ID" value="CAG8618116.1"/>
    <property type="molecule type" value="Genomic_DNA"/>
</dbReference>
<comment type="caution">
    <text evidence="1">The sequence shown here is derived from an EMBL/GenBank/DDBJ whole genome shotgun (WGS) entry which is preliminary data.</text>
</comment>
<protein>
    <submittedName>
        <fullName evidence="1">7044_t:CDS:1</fullName>
    </submittedName>
</protein>